<dbReference type="PANTHER" id="PTHR46112:SF2">
    <property type="entry name" value="XAA-PRO AMINOPEPTIDASE P-RELATED"/>
    <property type="match status" value="1"/>
</dbReference>
<dbReference type="Proteomes" id="UP000288669">
    <property type="component" value="Unassembled WGS sequence"/>
</dbReference>
<reference evidence="3 4" key="1">
    <citation type="submission" date="2017-05" db="EMBL/GenBank/DDBJ databases">
        <title>Vagococcus spp. assemblies.</title>
        <authorList>
            <person name="Gulvik C.A."/>
        </authorList>
    </citation>
    <scope>NUCLEOTIDE SEQUENCE [LARGE SCALE GENOMIC DNA]</scope>
    <source>
        <strain evidence="3 4">DSM 24756</strain>
    </source>
</reference>
<protein>
    <submittedName>
        <fullName evidence="3">Proline dipeptidase</fullName>
    </submittedName>
</protein>
<organism evidence="3 4">
    <name type="scientific">Vagococcus entomophilus</name>
    <dbReference type="NCBI Taxonomy" id="1160095"/>
    <lineage>
        <taxon>Bacteria</taxon>
        <taxon>Bacillati</taxon>
        <taxon>Bacillota</taxon>
        <taxon>Bacilli</taxon>
        <taxon>Lactobacillales</taxon>
        <taxon>Enterococcaceae</taxon>
        <taxon>Vagococcus</taxon>
    </lineage>
</organism>
<evidence type="ECO:0000259" key="1">
    <source>
        <dbReference type="Pfam" id="PF00557"/>
    </source>
</evidence>
<name>A0A430AFA0_9ENTE</name>
<dbReference type="SUPFAM" id="SSF53092">
    <property type="entry name" value="Creatinase/prolidase N-terminal domain"/>
    <property type="match status" value="1"/>
</dbReference>
<dbReference type="EMBL" id="NGJZ01000004">
    <property type="protein sequence ID" value="RSU06257.1"/>
    <property type="molecule type" value="Genomic_DNA"/>
</dbReference>
<dbReference type="InterPro" id="IPR036005">
    <property type="entry name" value="Creatinase/aminopeptidase-like"/>
</dbReference>
<dbReference type="Pfam" id="PF01321">
    <property type="entry name" value="Creatinase_N"/>
    <property type="match status" value="1"/>
</dbReference>
<dbReference type="CDD" id="cd01066">
    <property type="entry name" value="APP_MetAP"/>
    <property type="match status" value="1"/>
</dbReference>
<evidence type="ECO:0000259" key="2">
    <source>
        <dbReference type="Pfam" id="PF01321"/>
    </source>
</evidence>
<dbReference type="PANTHER" id="PTHR46112">
    <property type="entry name" value="AMINOPEPTIDASE"/>
    <property type="match status" value="1"/>
</dbReference>
<dbReference type="InterPro" id="IPR000587">
    <property type="entry name" value="Creatinase_N"/>
</dbReference>
<proteinExistence type="predicted"/>
<dbReference type="InterPro" id="IPR029149">
    <property type="entry name" value="Creatin/AminoP/Spt16_N"/>
</dbReference>
<dbReference type="OrthoDB" id="9806388at2"/>
<gene>
    <name evidence="3" type="ORF">CBF30_10525</name>
</gene>
<accession>A0A430AFA0</accession>
<comment type="caution">
    <text evidence="3">The sequence shown here is derived from an EMBL/GenBank/DDBJ whole genome shotgun (WGS) entry which is preliminary data.</text>
</comment>
<keyword evidence="4" id="KW-1185">Reference proteome</keyword>
<dbReference type="AlphaFoldDB" id="A0A430AFA0"/>
<feature type="domain" description="Peptidase M24" evidence="1">
    <location>
        <begin position="203"/>
        <end position="355"/>
    </location>
</feature>
<feature type="domain" description="Creatinase N-terminal" evidence="2">
    <location>
        <begin position="11"/>
        <end position="126"/>
    </location>
</feature>
<evidence type="ECO:0000313" key="3">
    <source>
        <dbReference type="EMBL" id="RSU06257.1"/>
    </source>
</evidence>
<evidence type="ECO:0000313" key="4">
    <source>
        <dbReference type="Proteomes" id="UP000288669"/>
    </source>
</evidence>
<dbReference type="Gene3D" id="3.40.350.10">
    <property type="entry name" value="Creatinase/prolidase N-terminal domain"/>
    <property type="match status" value="1"/>
</dbReference>
<dbReference type="InterPro" id="IPR050659">
    <property type="entry name" value="Peptidase_M24B"/>
</dbReference>
<dbReference type="Gene3D" id="3.90.230.10">
    <property type="entry name" value="Creatinase/methionine aminopeptidase superfamily"/>
    <property type="match status" value="1"/>
</dbReference>
<dbReference type="Pfam" id="PF00557">
    <property type="entry name" value="Peptidase_M24"/>
    <property type="match status" value="1"/>
</dbReference>
<dbReference type="InterPro" id="IPR000994">
    <property type="entry name" value="Pept_M24"/>
</dbReference>
<dbReference type="SUPFAM" id="SSF55920">
    <property type="entry name" value="Creatinase/aminopeptidase"/>
    <property type="match status" value="1"/>
</dbReference>
<dbReference type="RefSeq" id="WP_126826453.1">
    <property type="nucleotide sequence ID" value="NZ_JBHLWU010000003.1"/>
</dbReference>
<sequence>MELLKNELQNRIKKCQKQIKKQGYEAYVVSDPDDVWYLTNINYSPEQRPFLLIIFPEKEPVFIVPKLEETHVNVPYFSCEVHAYFDVTAKKGENWYEVLTEALSDVSIVGAEENLPMMVERKIKSVTWEIDTIVKEQRAVKSEYEIEQIQLTADASSKVCNATLQAAKVGSGVLDLYNLPYKVLDPKMLKETFSITNRLTNGVWPSDYSHMPHSIPASDAAVDGGPNINVAVFRIGGYASECERTFFTKEPTAIQRQHFEQMMGARKLMFSMIRPGVKACELEAAVVNYFKEQGLDKYLLHRPGHGIGLNNHEEPTLSLGNETRLEENMVISVEPGIYFEGEGGYRHSDTVRVTKEGYELMTHAPDQLEELIVGSF</sequence>